<dbReference type="PANTHER" id="PTHR46124:SF2">
    <property type="entry name" value="D-AMINOACYL-TRNA DEACYLASE"/>
    <property type="match status" value="1"/>
</dbReference>
<keyword evidence="1" id="KW-0378">Hydrolase</keyword>
<dbReference type="InterPro" id="IPR032466">
    <property type="entry name" value="Metal_Hydrolase"/>
</dbReference>
<dbReference type="Pfam" id="PF01026">
    <property type="entry name" value="TatD_DNase"/>
    <property type="match status" value="1"/>
</dbReference>
<sequence length="188" mass="21312">MGLHPWFVKDFTNLESFKEELVDHNVSAIGEIGLDFFPDYLPFKQKQLVLFEQQLSIALELNLPVSIHCRAAFSELYKLLIQYPVKGCLHGFMGSYEQATQFTKLGLKIGINGVVCRSNANKYHRLARESLLSSIVLESDFPYVTDRQNNPLLVDSVAFSIAALRKMPLDELVETTYDTATKIFKGCE</sequence>
<dbReference type="GO" id="GO:0016788">
    <property type="term" value="F:hydrolase activity, acting on ester bonds"/>
    <property type="evidence" value="ECO:0007669"/>
    <property type="project" value="InterPro"/>
</dbReference>
<evidence type="ECO:0000313" key="1">
    <source>
        <dbReference type="EMBL" id="BBP42736.1"/>
    </source>
</evidence>
<dbReference type="InterPro" id="IPR001130">
    <property type="entry name" value="TatD-like"/>
</dbReference>
<reference evidence="2" key="1">
    <citation type="submission" date="2019-11" db="EMBL/GenBank/DDBJ databases">
        <title>Isolation and characterization of two novel species in the genus Thiomicrorhabdus.</title>
        <authorList>
            <person name="Mochizuki J."/>
            <person name="Kojima H."/>
            <person name="Fukui M."/>
        </authorList>
    </citation>
    <scope>NUCLEOTIDE SEQUENCE [LARGE SCALE GENOMIC DNA]</scope>
    <source>
        <strain evidence="2">AkT22</strain>
    </source>
</reference>
<dbReference type="Gene3D" id="3.20.20.140">
    <property type="entry name" value="Metal-dependent hydrolases"/>
    <property type="match status" value="1"/>
</dbReference>
<organism evidence="1 2">
    <name type="scientific">Thiosulfativibrio zosterae</name>
    <dbReference type="NCBI Taxonomy" id="2675053"/>
    <lineage>
        <taxon>Bacteria</taxon>
        <taxon>Pseudomonadati</taxon>
        <taxon>Pseudomonadota</taxon>
        <taxon>Gammaproteobacteria</taxon>
        <taxon>Thiotrichales</taxon>
        <taxon>Piscirickettsiaceae</taxon>
        <taxon>Thiosulfativibrio</taxon>
    </lineage>
</organism>
<dbReference type="Proteomes" id="UP000501466">
    <property type="component" value="Chromosome"/>
</dbReference>
<protein>
    <submittedName>
        <fullName evidence="1">TatD family hydrolase</fullName>
    </submittedName>
</protein>
<evidence type="ECO:0000313" key="2">
    <source>
        <dbReference type="Proteomes" id="UP000501466"/>
    </source>
</evidence>
<gene>
    <name evidence="1" type="ORF">THMIRHAT_04820</name>
</gene>
<name>A0A6F8PKX4_9GAMM</name>
<keyword evidence="2" id="KW-1185">Reference proteome</keyword>
<proteinExistence type="predicted"/>
<dbReference type="EMBL" id="AP021888">
    <property type="protein sequence ID" value="BBP42736.1"/>
    <property type="molecule type" value="Genomic_DNA"/>
</dbReference>
<dbReference type="KEGG" id="tzo:THMIRHAT_04820"/>
<dbReference type="SUPFAM" id="SSF51556">
    <property type="entry name" value="Metallo-dependent hydrolases"/>
    <property type="match status" value="1"/>
</dbReference>
<dbReference type="AlphaFoldDB" id="A0A6F8PKX4"/>
<dbReference type="GO" id="GO:0005829">
    <property type="term" value="C:cytosol"/>
    <property type="evidence" value="ECO:0007669"/>
    <property type="project" value="TreeGrafter"/>
</dbReference>
<dbReference type="CDD" id="cd01310">
    <property type="entry name" value="TatD_DNAse"/>
    <property type="match status" value="1"/>
</dbReference>
<accession>A0A6F8PKX4</accession>
<dbReference type="PANTHER" id="PTHR46124">
    <property type="entry name" value="D-AMINOACYL-TRNA DEACYLASE"/>
    <property type="match status" value="1"/>
</dbReference>